<organism evidence="8 9">
    <name type="scientific">Candidatus Portnoybacteria bacterium CG_4_10_14_0_2_um_filter_43_36</name>
    <dbReference type="NCBI Taxonomy" id="1974798"/>
    <lineage>
        <taxon>Bacteria</taxon>
        <taxon>Candidatus Portnoyibacteriota</taxon>
    </lineage>
</organism>
<dbReference type="InterPro" id="IPR050377">
    <property type="entry name" value="Radical_SAM_PqqE_MftC-like"/>
</dbReference>
<dbReference type="GO" id="GO:0032324">
    <property type="term" value="P:molybdopterin cofactor biosynthetic process"/>
    <property type="evidence" value="ECO:0007669"/>
    <property type="project" value="UniProtKB-ARBA"/>
</dbReference>
<dbReference type="Proteomes" id="UP000231688">
    <property type="component" value="Unassembled WGS sequence"/>
</dbReference>
<dbReference type="PANTHER" id="PTHR11228">
    <property type="entry name" value="RADICAL SAM DOMAIN PROTEIN"/>
    <property type="match status" value="1"/>
</dbReference>
<proteinExistence type="predicted"/>
<evidence type="ECO:0000256" key="1">
    <source>
        <dbReference type="ARBA" id="ARBA00001966"/>
    </source>
</evidence>
<protein>
    <recommendedName>
        <fullName evidence="7">Radical SAM core domain-containing protein</fullName>
    </recommendedName>
</protein>
<dbReference type="Pfam" id="PF04055">
    <property type="entry name" value="Radical_SAM"/>
    <property type="match status" value="1"/>
</dbReference>
<evidence type="ECO:0000256" key="6">
    <source>
        <dbReference type="ARBA" id="ARBA00023014"/>
    </source>
</evidence>
<evidence type="ECO:0000256" key="2">
    <source>
        <dbReference type="ARBA" id="ARBA00022485"/>
    </source>
</evidence>
<dbReference type="PROSITE" id="PS51918">
    <property type="entry name" value="RADICAL_SAM"/>
    <property type="match status" value="1"/>
</dbReference>
<dbReference type="Gene3D" id="3.20.20.70">
    <property type="entry name" value="Aldolase class I"/>
    <property type="match status" value="1"/>
</dbReference>
<keyword evidence="4" id="KW-0479">Metal-binding</keyword>
<dbReference type="SUPFAM" id="SSF102114">
    <property type="entry name" value="Radical SAM enzymes"/>
    <property type="match status" value="1"/>
</dbReference>
<dbReference type="AlphaFoldDB" id="A0A2M7UD64"/>
<dbReference type="PROSITE" id="PS01305">
    <property type="entry name" value="MOAA_NIFB_PQQE"/>
    <property type="match status" value="1"/>
</dbReference>
<feature type="domain" description="Radical SAM core" evidence="7">
    <location>
        <begin position="121"/>
        <end position="334"/>
    </location>
</feature>
<evidence type="ECO:0000256" key="5">
    <source>
        <dbReference type="ARBA" id="ARBA00023004"/>
    </source>
</evidence>
<dbReference type="InterPro" id="IPR058240">
    <property type="entry name" value="rSAM_sf"/>
</dbReference>
<keyword evidence="3" id="KW-0949">S-adenosyl-L-methionine</keyword>
<accession>A0A2M7UD64</accession>
<dbReference type="EMBL" id="PFOH01000053">
    <property type="protein sequence ID" value="PIZ69185.1"/>
    <property type="molecule type" value="Genomic_DNA"/>
</dbReference>
<evidence type="ECO:0000313" key="9">
    <source>
        <dbReference type="Proteomes" id="UP000231688"/>
    </source>
</evidence>
<dbReference type="InterPro" id="IPR000385">
    <property type="entry name" value="MoaA_NifB_PqqE_Fe-S-bd_CS"/>
</dbReference>
<evidence type="ECO:0000256" key="3">
    <source>
        <dbReference type="ARBA" id="ARBA00022691"/>
    </source>
</evidence>
<dbReference type="GO" id="GO:0003824">
    <property type="term" value="F:catalytic activity"/>
    <property type="evidence" value="ECO:0007669"/>
    <property type="project" value="InterPro"/>
</dbReference>
<dbReference type="InterPro" id="IPR007197">
    <property type="entry name" value="rSAM"/>
</dbReference>
<name>A0A2M7UD64_9BACT</name>
<comment type="cofactor">
    <cofactor evidence="1">
        <name>[4Fe-4S] cluster</name>
        <dbReference type="ChEBI" id="CHEBI:49883"/>
    </cofactor>
</comment>
<comment type="caution">
    <text evidence="8">The sequence shown here is derived from an EMBL/GenBank/DDBJ whole genome shotgun (WGS) entry which is preliminary data.</text>
</comment>
<dbReference type="SMART" id="SM00729">
    <property type="entry name" value="Elp3"/>
    <property type="match status" value="1"/>
</dbReference>
<gene>
    <name evidence="8" type="ORF">COY10_01945</name>
</gene>
<reference evidence="9" key="1">
    <citation type="submission" date="2017-09" db="EMBL/GenBank/DDBJ databases">
        <title>Depth-based differentiation of microbial function through sediment-hosted aquifers and enrichment of novel symbionts in the deep terrestrial subsurface.</title>
        <authorList>
            <person name="Probst A.J."/>
            <person name="Ladd B."/>
            <person name="Jarett J.K."/>
            <person name="Geller-Mcgrath D.E."/>
            <person name="Sieber C.M.K."/>
            <person name="Emerson J.B."/>
            <person name="Anantharaman K."/>
            <person name="Thomas B.C."/>
            <person name="Malmstrom R."/>
            <person name="Stieglmeier M."/>
            <person name="Klingl A."/>
            <person name="Woyke T."/>
            <person name="Ryan C.M."/>
            <person name="Banfield J.F."/>
        </authorList>
    </citation>
    <scope>NUCLEOTIDE SEQUENCE [LARGE SCALE GENOMIC DNA]</scope>
</reference>
<evidence type="ECO:0000259" key="7">
    <source>
        <dbReference type="PROSITE" id="PS51918"/>
    </source>
</evidence>
<evidence type="ECO:0000313" key="8">
    <source>
        <dbReference type="EMBL" id="PIZ69185.1"/>
    </source>
</evidence>
<keyword evidence="2" id="KW-0004">4Fe-4S</keyword>
<dbReference type="SFLD" id="SFLDS00029">
    <property type="entry name" value="Radical_SAM"/>
    <property type="match status" value="1"/>
</dbReference>
<dbReference type="InterPro" id="IPR006638">
    <property type="entry name" value="Elp3/MiaA/NifB-like_rSAM"/>
</dbReference>
<dbReference type="CDD" id="cd01335">
    <property type="entry name" value="Radical_SAM"/>
    <property type="match status" value="1"/>
</dbReference>
<dbReference type="GO" id="GO:0046872">
    <property type="term" value="F:metal ion binding"/>
    <property type="evidence" value="ECO:0007669"/>
    <property type="project" value="UniProtKB-KW"/>
</dbReference>
<sequence>MRYKIDKYNLSSISGLGEVARKNKTDKLEIEPAGNPDDSLCFSEVMELIYPLLDYEIYFPVWLVNFPFCAVAPDAVDHIKSGDFKGEKSKDCRGCVFNNNCSGFPKGYLKKFGEQEVCPAPDLPEEIMIEVEPKCNFSCRFCFNQISFARGGREIKGLSADYVKRIIDNVSKSGVGIIRFTGGEPMLRKDIFTLLRYAKGKGLETRLNTNGYLINRQTAKKLSGMVDNILLPIESSTDKKEALMTGVADSLKRKIKAIEWLKKEGVPVVRAGTVATKENISDFDQIAELIFSLPLDEWELYRPIPIGKKTDLTPYLINLLADKLIDLRKNSDRNVCIANAIPFCSIKDLNKLNAVSKGALYDDGYRRMAVDPRGFLKPHYFLDENVGRPTDILSGWQGDFMKKMRNLEFLPKECDGCPFVFKCRGGSRQIAKMVYGEYNKVDPLAINN</sequence>
<keyword evidence="6" id="KW-0411">Iron-sulfur</keyword>
<dbReference type="SFLD" id="SFLDG01067">
    <property type="entry name" value="SPASM/twitch_domain_containing"/>
    <property type="match status" value="1"/>
</dbReference>
<dbReference type="PANTHER" id="PTHR11228:SF34">
    <property type="entry name" value="TUNGSTEN-CONTAINING ALDEHYDE FERREDOXIN OXIDOREDUCTASE COFACTOR MODIFYING PROTEIN"/>
    <property type="match status" value="1"/>
</dbReference>
<evidence type="ECO:0000256" key="4">
    <source>
        <dbReference type="ARBA" id="ARBA00022723"/>
    </source>
</evidence>
<dbReference type="InterPro" id="IPR013785">
    <property type="entry name" value="Aldolase_TIM"/>
</dbReference>
<dbReference type="GO" id="GO:0051539">
    <property type="term" value="F:4 iron, 4 sulfur cluster binding"/>
    <property type="evidence" value="ECO:0007669"/>
    <property type="project" value="UniProtKB-KW"/>
</dbReference>
<keyword evidence="5" id="KW-0408">Iron</keyword>